<dbReference type="Proteomes" id="UP000178606">
    <property type="component" value="Unassembled WGS sequence"/>
</dbReference>
<accession>A0A1F6C323</accession>
<comment type="caution">
    <text evidence="1">The sequence shown here is derived from an EMBL/GenBank/DDBJ whole genome shotgun (WGS) entry which is preliminary data.</text>
</comment>
<proteinExistence type="predicted"/>
<dbReference type="EMBL" id="MFKF01000430">
    <property type="protein sequence ID" value="OGG43594.1"/>
    <property type="molecule type" value="Genomic_DNA"/>
</dbReference>
<evidence type="ECO:0000313" key="2">
    <source>
        <dbReference type="Proteomes" id="UP000178606"/>
    </source>
</evidence>
<organism evidence="1 2">
    <name type="scientific">Handelsmanbacteria sp. (strain RIFCSPLOWO2_12_FULL_64_10)</name>
    <dbReference type="NCBI Taxonomy" id="1817868"/>
    <lineage>
        <taxon>Bacteria</taxon>
        <taxon>Candidatus Handelsmaniibacteriota</taxon>
    </lineage>
</organism>
<protein>
    <submittedName>
        <fullName evidence="1">Uncharacterized protein</fullName>
    </submittedName>
</protein>
<evidence type="ECO:0000313" key="1">
    <source>
        <dbReference type="EMBL" id="OGG43594.1"/>
    </source>
</evidence>
<reference evidence="1 2" key="1">
    <citation type="journal article" date="2016" name="Nat. Commun.">
        <title>Thousands of microbial genomes shed light on interconnected biogeochemical processes in an aquifer system.</title>
        <authorList>
            <person name="Anantharaman K."/>
            <person name="Brown C.T."/>
            <person name="Hug L.A."/>
            <person name="Sharon I."/>
            <person name="Castelle C.J."/>
            <person name="Probst A.J."/>
            <person name="Thomas B.C."/>
            <person name="Singh A."/>
            <person name="Wilkins M.J."/>
            <person name="Karaoz U."/>
            <person name="Brodie E.L."/>
            <person name="Williams K.H."/>
            <person name="Hubbard S.S."/>
            <person name="Banfield J.F."/>
        </authorList>
    </citation>
    <scope>NUCLEOTIDE SEQUENCE [LARGE SCALE GENOMIC DNA]</scope>
    <source>
        <strain evidence="2">RIFCSPLOWO2_12_FULL_64_10</strain>
    </source>
</reference>
<name>A0A1F6C323_HANXR</name>
<sequence>MWATDREADFGPTDDGVKVTVSVCEALGLIVKEVGLTANCAESAPTRAVDETVSAAPPMLETVSVSDLL</sequence>
<gene>
    <name evidence="1" type="ORF">A3F84_24040</name>
</gene>
<dbReference type="AlphaFoldDB" id="A0A1F6C323"/>